<dbReference type="SMART" id="SM00530">
    <property type="entry name" value="HTH_XRE"/>
    <property type="match status" value="1"/>
</dbReference>
<dbReference type="PANTHER" id="PTHR40455:SF1">
    <property type="entry name" value="ANTITOXIN HIGA"/>
    <property type="match status" value="1"/>
</dbReference>
<dbReference type="PANTHER" id="PTHR40455">
    <property type="entry name" value="ANTITOXIN HIGA"/>
    <property type="match status" value="1"/>
</dbReference>
<dbReference type="InterPro" id="IPR010359">
    <property type="entry name" value="IrrE_HExxH"/>
</dbReference>
<dbReference type="InterPro" id="IPR039060">
    <property type="entry name" value="Antitox_HigA"/>
</dbReference>
<evidence type="ECO:0000256" key="1">
    <source>
        <dbReference type="ARBA" id="ARBA00007227"/>
    </source>
</evidence>
<dbReference type="Gene3D" id="1.10.260.40">
    <property type="entry name" value="lambda repressor-like DNA-binding domains"/>
    <property type="match status" value="1"/>
</dbReference>
<dbReference type="InterPro" id="IPR001387">
    <property type="entry name" value="Cro/C1-type_HTH"/>
</dbReference>
<dbReference type="PROSITE" id="PS50943">
    <property type="entry name" value="HTH_CROC1"/>
    <property type="match status" value="1"/>
</dbReference>
<dbReference type="SUPFAM" id="SSF47413">
    <property type="entry name" value="lambda repressor-like DNA-binding domains"/>
    <property type="match status" value="1"/>
</dbReference>
<protein>
    <submittedName>
        <fullName evidence="3">ImmA/IrrE family metallo-endopeptidase</fullName>
    </submittedName>
</protein>
<evidence type="ECO:0000313" key="3">
    <source>
        <dbReference type="EMBL" id="MCO5979332.1"/>
    </source>
</evidence>
<feature type="domain" description="HTH cro/C1-type" evidence="2">
    <location>
        <begin position="63"/>
        <end position="116"/>
    </location>
</feature>
<keyword evidence="4" id="KW-1185">Reference proteome</keyword>
<evidence type="ECO:0000313" key="4">
    <source>
        <dbReference type="Proteomes" id="UP001204851"/>
    </source>
</evidence>
<dbReference type="CDD" id="cd00093">
    <property type="entry name" value="HTH_XRE"/>
    <property type="match status" value="1"/>
</dbReference>
<comment type="caution">
    <text evidence="3">The sequence shown here is derived from an EMBL/GenBank/DDBJ whole genome shotgun (WGS) entry which is preliminary data.</text>
</comment>
<dbReference type="RefSeq" id="WP_252772280.1">
    <property type="nucleotide sequence ID" value="NZ_JAMXMC010000021.1"/>
</dbReference>
<proteinExistence type="inferred from homology"/>
<organism evidence="3 4">
    <name type="scientific">Ideonella oryzae</name>
    <dbReference type="NCBI Taxonomy" id="2937441"/>
    <lineage>
        <taxon>Bacteria</taxon>
        <taxon>Pseudomonadati</taxon>
        <taxon>Pseudomonadota</taxon>
        <taxon>Betaproteobacteria</taxon>
        <taxon>Burkholderiales</taxon>
        <taxon>Sphaerotilaceae</taxon>
        <taxon>Ideonella</taxon>
    </lineage>
</organism>
<comment type="similarity">
    <text evidence="1">Belongs to the short-chain fatty acyl-CoA assimilation regulator (ScfR) family.</text>
</comment>
<reference evidence="3 4" key="1">
    <citation type="submission" date="2022-06" db="EMBL/GenBank/DDBJ databases">
        <title>Ideonella sp. NS12-5 Genome sequencing and assembly.</title>
        <authorList>
            <person name="Jung Y."/>
        </authorList>
    </citation>
    <scope>NUCLEOTIDE SEQUENCE [LARGE SCALE GENOMIC DNA]</scope>
    <source>
        <strain evidence="3 4">NS12-5</strain>
    </source>
</reference>
<name>A0ABT1BVD0_9BURK</name>
<dbReference type="InterPro" id="IPR010982">
    <property type="entry name" value="Lambda_DNA-bd_dom_sf"/>
</dbReference>
<dbReference type="EMBL" id="JAMXMC010000021">
    <property type="protein sequence ID" value="MCO5979332.1"/>
    <property type="molecule type" value="Genomic_DNA"/>
</dbReference>
<evidence type="ECO:0000259" key="2">
    <source>
        <dbReference type="PROSITE" id="PS50943"/>
    </source>
</evidence>
<dbReference type="Pfam" id="PF06114">
    <property type="entry name" value="Peptidase_M78"/>
    <property type="match status" value="1"/>
</dbReference>
<accession>A0ABT1BVD0</accession>
<sequence>MELKIIKTEADYRSYLNEVERLALADPSPDSAEGMRLDVLALLVEEYEKTRFKFETPSPIEAIQFRMHEQGLRQADLVPYFGSRSRVSEVLAGKRPLTVQMIRELSTGLGISADVLVGDSTPVESEPAAGSADVDWDRLPVKEMERHGYFSDVSKQSGRTLSELARDFVTSILPKNEGFPVLARQGLRGDAVTPKSRYGLLAWKARVLHVARKRRANVRLPSYSPDAINPAFLTQVVHLSWHKNGPRLACELIEGKGVPVVIEPHLAGTQLDGAAFLDQDGVPVIGLTLRFDRVDHFWFTLLHELAHVAKHLSNPGDAFLDRLEDSDATEALEIEANRIARDALIPRAAWRRSEVVSAPSRERILQFAGEQMIHPAIVAGRVRRESGNFRVFSELLGMNEVRSQFPEISFE</sequence>
<dbReference type="Proteomes" id="UP001204851">
    <property type="component" value="Unassembled WGS sequence"/>
</dbReference>
<gene>
    <name evidence="3" type="ORF">M0L44_21740</name>
</gene>